<evidence type="ECO:0000313" key="12">
    <source>
        <dbReference type="Proteomes" id="UP000316541"/>
    </source>
</evidence>
<dbReference type="Proteomes" id="UP000316541">
    <property type="component" value="Unassembled WGS sequence"/>
</dbReference>
<dbReference type="Pfam" id="PF07730">
    <property type="entry name" value="HisKA_3"/>
    <property type="match status" value="1"/>
</dbReference>
<feature type="domain" description="Histidine kinase/HSP90-like ATPase" evidence="10">
    <location>
        <begin position="337"/>
        <end position="427"/>
    </location>
</feature>
<evidence type="ECO:0000256" key="2">
    <source>
        <dbReference type="ARBA" id="ARBA00012438"/>
    </source>
</evidence>
<dbReference type="Gene3D" id="1.20.5.1930">
    <property type="match status" value="1"/>
</dbReference>
<dbReference type="InterPro" id="IPR025828">
    <property type="entry name" value="Put_sensor_dom"/>
</dbReference>
<evidence type="ECO:0000256" key="3">
    <source>
        <dbReference type="ARBA" id="ARBA00022553"/>
    </source>
</evidence>
<dbReference type="GO" id="GO:0005524">
    <property type="term" value="F:ATP binding"/>
    <property type="evidence" value="ECO:0007669"/>
    <property type="project" value="UniProtKB-KW"/>
</dbReference>
<keyword evidence="8" id="KW-0902">Two-component regulatory system</keyword>
<feature type="transmembrane region" description="Helical" evidence="9">
    <location>
        <begin position="44"/>
        <end position="69"/>
    </location>
</feature>
<keyword evidence="7" id="KW-0067">ATP-binding</keyword>
<evidence type="ECO:0000313" key="11">
    <source>
        <dbReference type="EMBL" id="TQS24185.1"/>
    </source>
</evidence>
<gene>
    <name evidence="11" type="ORF">FLX08_00255</name>
</gene>
<dbReference type="GO" id="GO:0046983">
    <property type="term" value="F:protein dimerization activity"/>
    <property type="evidence" value="ECO:0007669"/>
    <property type="project" value="InterPro"/>
</dbReference>
<dbReference type="GO" id="GO:0000155">
    <property type="term" value="F:phosphorelay sensor kinase activity"/>
    <property type="evidence" value="ECO:0007669"/>
    <property type="project" value="InterPro"/>
</dbReference>
<keyword evidence="5" id="KW-0547">Nucleotide-binding</keyword>
<dbReference type="InterPro" id="IPR011712">
    <property type="entry name" value="Sig_transdc_His_kin_sub3_dim/P"/>
</dbReference>
<dbReference type="SMART" id="SM00387">
    <property type="entry name" value="HATPase_c"/>
    <property type="match status" value="1"/>
</dbReference>
<comment type="catalytic activity">
    <reaction evidence="1">
        <text>ATP + protein L-histidine = ADP + protein N-phospho-L-histidine.</text>
        <dbReference type="EC" id="2.7.13.3"/>
    </reaction>
</comment>
<keyword evidence="9" id="KW-0812">Transmembrane</keyword>
<dbReference type="RefSeq" id="WP_142615910.1">
    <property type="nucleotide sequence ID" value="NZ_VIRM01000001.1"/>
</dbReference>
<proteinExistence type="predicted"/>
<dbReference type="AlphaFoldDB" id="A0A544Z560"/>
<keyword evidence="9" id="KW-1133">Transmembrane helix</keyword>
<evidence type="ECO:0000256" key="5">
    <source>
        <dbReference type="ARBA" id="ARBA00022741"/>
    </source>
</evidence>
<evidence type="ECO:0000256" key="6">
    <source>
        <dbReference type="ARBA" id="ARBA00022777"/>
    </source>
</evidence>
<evidence type="ECO:0000259" key="10">
    <source>
        <dbReference type="SMART" id="SM00387"/>
    </source>
</evidence>
<dbReference type="EC" id="2.7.13.3" evidence="2"/>
<comment type="caution">
    <text evidence="11">The sequence shown here is derived from an EMBL/GenBank/DDBJ whole genome shotgun (WGS) entry which is preliminary data.</text>
</comment>
<dbReference type="InterPro" id="IPR050482">
    <property type="entry name" value="Sensor_HK_TwoCompSys"/>
</dbReference>
<dbReference type="Gene3D" id="3.30.565.10">
    <property type="entry name" value="Histidine kinase-like ATPase, C-terminal domain"/>
    <property type="match status" value="1"/>
</dbReference>
<dbReference type="PANTHER" id="PTHR24421:SF10">
    <property type="entry name" value="NITRATE_NITRITE SENSOR PROTEIN NARQ"/>
    <property type="match status" value="1"/>
</dbReference>
<dbReference type="GO" id="GO:0016020">
    <property type="term" value="C:membrane"/>
    <property type="evidence" value="ECO:0007669"/>
    <property type="project" value="InterPro"/>
</dbReference>
<name>A0A544Z560_9ACTN</name>
<protein>
    <recommendedName>
        <fullName evidence="2">histidine kinase</fullName>
        <ecNumber evidence="2">2.7.13.3</ecNumber>
    </recommendedName>
</protein>
<evidence type="ECO:0000256" key="7">
    <source>
        <dbReference type="ARBA" id="ARBA00022840"/>
    </source>
</evidence>
<evidence type="ECO:0000256" key="8">
    <source>
        <dbReference type="ARBA" id="ARBA00023012"/>
    </source>
</evidence>
<organism evidence="11 12">
    <name type="scientific">Microbispora hainanensis</name>
    <dbReference type="NCBI Taxonomy" id="568844"/>
    <lineage>
        <taxon>Bacteria</taxon>
        <taxon>Bacillati</taxon>
        <taxon>Actinomycetota</taxon>
        <taxon>Actinomycetes</taxon>
        <taxon>Streptosporangiales</taxon>
        <taxon>Streptosporangiaceae</taxon>
        <taxon>Microbispora</taxon>
    </lineage>
</organism>
<keyword evidence="6 11" id="KW-0418">Kinase</keyword>
<dbReference type="CDD" id="cd16917">
    <property type="entry name" value="HATPase_UhpB-NarQ-NarX-like"/>
    <property type="match status" value="1"/>
</dbReference>
<dbReference type="Pfam" id="PF02518">
    <property type="entry name" value="HATPase_c"/>
    <property type="match status" value="1"/>
</dbReference>
<reference evidence="11 12" key="1">
    <citation type="submission" date="2019-07" db="EMBL/GenBank/DDBJ databases">
        <title>Microbispora hainanensis DSM 45428.</title>
        <authorList>
            <person name="Thawai C."/>
        </authorList>
    </citation>
    <scope>NUCLEOTIDE SEQUENCE [LARGE SCALE GENOMIC DNA]</scope>
    <source>
        <strain evidence="11 12">DSM 45428</strain>
    </source>
</reference>
<dbReference type="SUPFAM" id="SSF55874">
    <property type="entry name" value="ATPase domain of HSP90 chaperone/DNA topoisomerase II/histidine kinase"/>
    <property type="match status" value="1"/>
</dbReference>
<keyword evidence="9" id="KW-0472">Membrane</keyword>
<feature type="transmembrane region" description="Helical" evidence="9">
    <location>
        <begin position="173"/>
        <end position="197"/>
    </location>
</feature>
<keyword evidence="3" id="KW-0597">Phosphoprotein</keyword>
<accession>A0A544Z560</accession>
<dbReference type="InterPro" id="IPR036890">
    <property type="entry name" value="HATPase_C_sf"/>
</dbReference>
<evidence type="ECO:0000256" key="4">
    <source>
        <dbReference type="ARBA" id="ARBA00022679"/>
    </source>
</evidence>
<dbReference type="InterPro" id="IPR003594">
    <property type="entry name" value="HATPase_dom"/>
</dbReference>
<keyword evidence="4" id="KW-0808">Transferase</keyword>
<feature type="transmembrane region" description="Helical" evidence="9">
    <location>
        <begin position="118"/>
        <end position="140"/>
    </location>
</feature>
<evidence type="ECO:0000256" key="1">
    <source>
        <dbReference type="ARBA" id="ARBA00000085"/>
    </source>
</evidence>
<evidence type="ECO:0000256" key="9">
    <source>
        <dbReference type="SAM" id="Phobius"/>
    </source>
</evidence>
<dbReference type="PANTHER" id="PTHR24421">
    <property type="entry name" value="NITRATE/NITRITE SENSOR PROTEIN NARX-RELATED"/>
    <property type="match status" value="1"/>
</dbReference>
<dbReference type="Pfam" id="PF13796">
    <property type="entry name" value="Sensor"/>
    <property type="match status" value="1"/>
</dbReference>
<sequence length="427" mass="45363">MAARQRKPAEIRRGKRTDARRGVAAYARGLFDAFEHLVGGLGTALLAFAALLWLVLVALTCVIGVGLLLAPTVPRVVRSVAERERGRLSRWGPEIVALGPAPAGVRAALADRAVRRELCWLLVHATLGLFLGLAALTLVVDAVQDVTYPLWWRTLPAEDPAPTLVFWDVHDDAGAWAVALLGVGLAVCFLALGSGMARLQAWPGRRLLAPTADMDLSLRIAELSATRAAALDAHAAELRRIERSLHDGTQNRLVAVTVLLGAARRALSQNRPGAQDLLERAQETAEQALAELRTVVRGILPPVLADRGLADALAGLAANCGVPCRVDLDAPGRCAASIEATAYFVSAEALTNISRHSRARHATVTVRREGGRLRLRIEDDGVGGADERQGSGLTGMRSRIEAHDGRLTLTSPPGGPTTIDVELPCGS</sequence>
<dbReference type="EMBL" id="VIRM01000001">
    <property type="protein sequence ID" value="TQS24185.1"/>
    <property type="molecule type" value="Genomic_DNA"/>
</dbReference>